<evidence type="ECO:0000313" key="10">
    <source>
        <dbReference type="EMBL" id="STZ75486.1"/>
    </source>
</evidence>
<reference evidence="10 11" key="1">
    <citation type="submission" date="2018-06" db="EMBL/GenBank/DDBJ databases">
        <authorList>
            <consortium name="Pathogen Informatics"/>
            <person name="Doyle S."/>
        </authorList>
    </citation>
    <scope>NUCLEOTIDE SEQUENCE [LARGE SCALE GENOMIC DNA]</scope>
    <source>
        <strain evidence="10 11">NCTC10295</strain>
    </source>
</reference>
<dbReference type="GO" id="GO:0033214">
    <property type="term" value="P:siderophore-iron import into cell"/>
    <property type="evidence" value="ECO:0007669"/>
    <property type="project" value="TreeGrafter"/>
</dbReference>
<keyword evidence="3" id="KW-0813">Transport</keyword>
<dbReference type="InterPro" id="IPR000522">
    <property type="entry name" value="ABC_transptr_permease_BtuC"/>
</dbReference>
<evidence type="ECO:0000256" key="2">
    <source>
        <dbReference type="ARBA" id="ARBA00007935"/>
    </source>
</evidence>
<dbReference type="PANTHER" id="PTHR30472">
    <property type="entry name" value="FERRIC ENTEROBACTIN TRANSPORT SYSTEM PERMEASE PROTEIN"/>
    <property type="match status" value="1"/>
</dbReference>
<dbReference type="Gene3D" id="1.10.3470.10">
    <property type="entry name" value="ABC transporter involved in vitamin B12 uptake, BtuC"/>
    <property type="match status" value="1"/>
</dbReference>
<dbReference type="FunFam" id="1.10.3470.10:FF:000004">
    <property type="entry name" value="Iron compound ABC transporter, permease"/>
    <property type="match status" value="1"/>
</dbReference>
<sequence length="324" mass="35242">MPSEKHIGFLQGSPRALWLAFALLSACCALFLTLNAGGNWDFVLPLRLTKLAALLLVAYAVGVSTLLFQTLTNNPILTPSILGFDSLYIFLQTLLVFLLGGIGYTALPLMGKFGLELAVMMGGSLLLFATLMKQGGRDLARMILIGVIFGILFRSLASLLQRMIDPEEFAVAQANTFASFNTVSQNLLGIGAIVLLASAVFIWRERHRLDVYLLGRDQAVNLGIHYQRNTLWILLWIAALVATSTAVVGPVSFFGLLVAALANHFSPTMKHSHRLPMAFCVAGILLVGGQTVFEHLLGMKAVLSVVVEFAGGLVFLWLVLRKKR</sequence>
<evidence type="ECO:0000256" key="9">
    <source>
        <dbReference type="SAM" id="Phobius"/>
    </source>
</evidence>
<protein>
    <submittedName>
        <fullName evidence="10">ABC transporter permease, enterobactin</fullName>
    </submittedName>
</protein>
<dbReference type="GO" id="GO:0005886">
    <property type="term" value="C:plasma membrane"/>
    <property type="evidence" value="ECO:0007669"/>
    <property type="project" value="UniProtKB-SubCell"/>
</dbReference>
<dbReference type="EMBL" id="UGQS01000001">
    <property type="protein sequence ID" value="STZ75486.1"/>
    <property type="molecule type" value="Genomic_DNA"/>
</dbReference>
<dbReference type="SUPFAM" id="SSF81345">
    <property type="entry name" value="ABC transporter involved in vitamin B12 uptake, BtuC"/>
    <property type="match status" value="1"/>
</dbReference>
<keyword evidence="4" id="KW-1003">Cell membrane</keyword>
<evidence type="ECO:0000256" key="5">
    <source>
        <dbReference type="ARBA" id="ARBA00022692"/>
    </source>
</evidence>
<feature type="transmembrane region" description="Helical" evidence="9">
    <location>
        <begin position="299"/>
        <end position="320"/>
    </location>
</feature>
<keyword evidence="11" id="KW-1185">Reference proteome</keyword>
<dbReference type="Pfam" id="PF01032">
    <property type="entry name" value="FecCD"/>
    <property type="match status" value="1"/>
</dbReference>
<evidence type="ECO:0000313" key="11">
    <source>
        <dbReference type="Proteomes" id="UP000254651"/>
    </source>
</evidence>
<evidence type="ECO:0000256" key="3">
    <source>
        <dbReference type="ARBA" id="ARBA00022448"/>
    </source>
</evidence>
<feature type="transmembrane region" description="Helical" evidence="9">
    <location>
        <begin position="88"/>
        <end position="107"/>
    </location>
</feature>
<feature type="transmembrane region" description="Helical" evidence="9">
    <location>
        <begin position="233"/>
        <end position="263"/>
    </location>
</feature>
<dbReference type="PANTHER" id="PTHR30472:SF19">
    <property type="entry name" value="PETROBACTIN IMPORT SYSTEM PERMEASE PROTEIN YCLO"/>
    <property type="match status" value="1"/>
</dbReference>
<proteinExistence type="inferred from homology"/>
<evidence type="ECO:0000256" key="8">
    <source>
        <dbReference type="ARBA" id="ARBA00023136"/>
    </source>
</evidence>
<evidence type="ECO:0000256" key="4">
    <source>
        <dbReference type="ARBA" id="ARBA00022475"/>
    </source>
</evidence>
<dbReference type="RefSeq" id="WP_066080466.1">
    <property type="nucleotide sequence ID" value="NZ_CP181246.1"/>
</dbReference>
<evidence type="ECO:0000256" key="6">
    <source>
        <dbReference type="ARBA" id="ARBA00022989"/>
    </source>
</evidence>
<comment type="similarity">
    <text evidence="2">Belongs to the binding-protein-dependent transport system permease family. FecCD subfamily.</text>
</comment>
<feature type="transmembrane region" description="Helical" evidence="9">
    <location>
        <begin position="48"/>
        <end position="68"/>
    </location>
</feature>
<dbReference type="PROSITE" id="PS51257">
    <property type="entry name" value="PROKAR_LIPOPROTEIN"/>
    <property type="match status" value="1"/>
</dbReference>
<comment type="subcellular location">
    <subcellularLocation>
        <location evidence="1">Cell membrane</location>
        <topology evidence="1">Multi-pass membrane protein</topology>
    </subcellularLocation>
</comment>
<dbReference type="Proteomes" id="UP000254651">
    <property type="component" value="Unassembled WGS sequence"/>
</dbReference>
<feature type="transmembrane region" description="Helical" evidence="9">
    <location>
        <begin position="187"/>
        <end position="204"/>
    </location>
</feature>
<name>A0A378UDP2_BERDE</name>
<keyword evidence="7" id="KW-0408">Iron</keyword>
<organism evidence="10 11">
    <name type="scientific">Bergeriella denitrificans</name>
    <name type="common">Neisseria denitrificans</name>
    <dbReference type="NCBI Taxonomy" id="494"/>
    <lineage>
        <taxon>Bacteria</taxon>
        <taxon>Pseudomonadati</taxon>
        <taxon>Pseudomonadota</taxon>
        <taxon>Betaproteobacteria</taxon>
        <taxon>Neisseriales</taxon>
        <taxon>Neisseriaceae</taxon>
        <taxon>Bergeriella</taxon>
    </lineage>
</organism>
<dbReference type="AlphaFoldDB" id="A0A378UDP2"/>
<dbReference type="CDD" id="cd06550">
    <property type="entry name" value="TM_ABC_iron-siderophores_like"/>
    <property type="match status" value="1"/>
</dbReference>
<feature type="transmembrane region" description="Helical" evidence="9">
    <location>
        <begin position="139"/>
        <end position="157"/>
    </location>
</feature>
<feature type="transmembrane region" description="Helical" evidence="9">
    <location>
        <begin position="16"/>
        <end position="36"/>
    </location>
</feature>
<feature type="transmembrane region" description="Helical" evidence="9">
    <location>
        <begin position="275"/>
        <end position="293"/>
    </location>
</feature>
<dbReference type="GO" id="GO:0022857">
    <property type="term" value="F:transmembrane transporter activity"/>
    <property type="evidence" value="ECO:0007669"/>
    <property type="project" value="InterPro"/>
</dbReference>
<keyword evidence="6 9" id="KW-1133">Transmembrane helix</keyword>
<keyword evidence="8 9" id="KW-0472">Membrane</keyword>
<accession>A0A378UDP2</accession>
<keyword evidence="5 9" id="KW-0812">Transmembrane</keyword>
<evidence type="ECO:0000256" key="1">
    <source>
        <dbReference type="ARBA" id="ARBA00004651"/>
    </source>
</evidence>
<feature type="transmembrane region" description="Helical" evidence="9">
    <location>
        <begin position="114"/>
        <end position="133"/>
    </location>
</feature>
<gene>
    <name evidence="10" type="primary">fepD</name>
    <name evidence="10" type="ORF">NCTC10295_00210</name>
</gene>
<dbReference type="InterPro" id="IPR037294">
    <property type="entry name" value="ABC_BtuC-like"/>
</dbReference>
<evidence type="ECO:0000256" key="7">
    <source>
        <dbReference type="ARBA" id="ARBA00023004"/>
    </source>
</evidence>